<accession>E9J8U8</accession>
<organism>
    <name type="scientific">Solenopsis invicta</name>
    <name type="common">Red imported fire ant</name>
    <name type="synonym">Solenopsis wagneri</name>
    <dbReference type="NCBI Taxonomy" id="13686"/>
    <lineage>
        <taxon>Eukaryota</taxon>
        <taxon>Metazoa</taxon>
        <taxon>Ecdysozoa</taxon>
        <taxon>Arthropoda</taxon>
        <taxon>Hexapoda</taxon>
        <taxon>Insecta</taxon>
        <taxon>Pterygota</taxon>
        <taxon>Neoptera</taxon>
        <taxon>Endopterygota</taxon>
        <taxon>Hymenoptera</taxon>
        <taxon>Apocrita</taxon>
        <taxon>Aculeata</taxon>
        <taxon>Formicoidea</taxon>
        <taxon>Formicidae</taxon>
        <taxon>Myrmicinae</taxon>
        <taxon>Solenopsis</taxon>
    </lineage>
</organism>
<evidence type="ECO:0000313" key="1">
    <source>
        <dbReference type="EMBL" id="EFZ10752.1"/>
    </source>
</evidence>
<name>E9J8U8_SOLIN</name>
<sequence>MQNTDTWHVGRQVRAKLPEAFLSSKINQEYVSCKGPFEEFLIDIEKVPTSTGRDRTLSTGFVGSTGAVTIMSSGKVVQVELGNVKQELENLKKMIQGTAYGSKKGPQRS</sequence>
<reference evidence="1" key="1">
    <citation type="journal article" date="2011" name="Proc. Natl. Acad. Sci. U.S.A.">
        <title>The genome of the fire ant Solenopsis invicta.</title>
        <authorList>
            <person name="Wurm Y."/>
            <person name="Wang J."/>
            <person name="Riba-Grognuz O."/>
            <person name="Corona M."/>
            <person name="Nygaard S."/>
            <person name="Hunt B.G."/>
            <person name="Ingram K.K."/>
            <person name="Falquet L."/>
            <person name="Nipitwattanaphon M."/>
            <person name="Gotzek D."/>
            <person name="Dijkstra M.B."/>
            <person name="Oettler J."/>
            <person name="Comtesse F."/>
            <person name="Shih C.J."/>
            <person name="Wu W.J."/>
            <person name="Yang C.C."/>
            <person name="Thomas J."/>
            <person name="Beaudoing E."/>
            <person name="Pradervand S."/>
            <person name="Flegel V."/>
            <person name="Cook E.D."/>
            <person name="Fabbretti R."/>
            <person name="Stockinger H."/>
            <person name="Long L."/>
            <person name="Farmerie W.G."/>
            <person name="Oakey J."/>
            <person name="Boomsma J.J."/>
            <person name="Pamilo P."/>
            <person name="Yi S.V."/>
            <person name="Heinze J."/>
            <person name="Goodisman M.A."/>
            <person name="Farinelli L."/>
            <person name="Harshman K."/>
            <person name="Hulo N."/>
            <person name="Cerutti L."/>
            <person name="Xenarios I."/>
            <person name="Shoemaker D."/>
            <person name="Keller L."/>
        </authorList>
    </citation>
    <scope>NUCLEOTIDE SEQUENCE [LARGE SCALE GENOMIC DNA]</scope>
</reference>
<dbReference type="HOGENOM" id="CLU_2187185_0_0_1"/>
<protein>
    <submittedName>
        <fullName evidence="1">Uncharacterized protein</fullName>
    </submittedName>
</protein>
<dbReference type="EMBL" id="GL769122">
    <property type="protein sequence ID" value="EFZ10752.1"/>
    <property type="molecule type" value="Genomic_DNA"/>
</dbReference>
<gene>
    <name evidence="1" type="ORF">SINV_03212</name>
</gene>
<feature type="non-terminal residue" evidence="1">
    <location>
        <position position="109"/>
    </location>
</feature>
<dbReference type="AlphaFoldDB" id="E9J8U8"/>
<proteinExistence type="predicted"/>